<proteinExistence type="predicted"/>
<dbReference type="Proteomes" id="UP001162060">
    <property type="component" value="Unassembled WGS sequence"/>
</dbReference>
<keyword evidence="2" id="KW-0472">Membrane</keyword>
<accession>A0AAV1V1U7</accession>
<feature type="transmembrane region" description="Helical" evidence="2">
    <location>
        <begin position="288"/>
        <end position="306"/>
    </location>
</feature>
<feature type="compositionally biased region" description="Basic and acidic residues" evidence="1">
    <location>
        <begin position="309"/>
        <end position="321"/>
    </location>
</feature>
<keyword evidence="2" id="KW-1133">Transmembrane helix</keyword>
<evidence type="ECO:0000313" key="4">
    <source>
        <dbReference type="Proteomes" id="UP001162060"/>
    </source>
</evidence>
<feature type="compositionally biased region" description="Low complexity" evidence="1">
    <location>
        <begin position="171"/>
        <end position="184"/>
    </location>
</feature>
<evidence type="ECO:0000313" key="3">
    <source>
        <dbReference type="EMBL" id="CAK7940750.1"/>
    </source>
</evidence>
<feature type="region of interest" description="Disordered" evidence="1">
    <location>
        <begin position="259"/>
        <end position="278"/>
    </location>
</feature>
<gene>
    <name evidence="3" type="ORF">PM001_LOCUS25900</name>
</gene>
<evidence type="ECO:0000256" key="2">
    <source>
        <dbReference type="SAM" id="Phobius"/>
    </source>
</evidence>
<feature type="region of interest" description="Disordered" evidence="1">
    <location>
        <begin position="171"/>
        <end position="194"/>
    </location>
</feature>
<feature type="compositionally biased region" description="Polar residues" evidence="1">
    <location>
        <begin position="325"/>
        <end position="339"/>
    </location>
</feature>
<keyword evidence="2" id="KW-0812">Transmembrane</keyword>
<evidence type="ECO:0000256" key="1">
    <source>
        <dbReference type="SAM" id="MobiDB-lite"/>
    </source>
</evidence>
<feature type="region of interest" description="Disordered" evidence="1">
    <location>
        <begin position="309"/>
        <end position="339"/>
    </location>
</feature>
<organism evidence="3 4">
    <name type="scientific">Peronospora matthiolae</name>
    <dbReference type="NCBI Taxonomy" id="2874970"/>
    <lineage>
        <taxon>Eukaryota</taxon>
        <taxon>Sar</taxon>
        <taxon>Stramenopiles</taxon>
        <taxon>Oomycota</taxon>
        <taxon>Peronosporomycetes</taxon>
        <taxon>Peronosporales</taxon>
        <taxon>Peronosporaceae</taxon>
        <taxon>Peronospora</taxon>
    </lineage>
</organism>
<reference evidence="3" key="1">
    <citation type="submission" date="2024-01" db="EMBL/GenBank/DDBJ databases">
        <authorList>
            <person name="Webb A."/>
        </authorList>
    </citation>
    <scope>NUCLEOTIDE SEQUENCE</scope>
    <source>
        <strain evidence="3">Pm1</strain>
    </source>
</reference>
<sequence>MGQEPCVHQCAEVWCASDSVGYCPITSRQVIQVADTCATCKHGALLLPRADAEQHLGTVPDSQWMSVRWRYVDCESTSGSSVGSNDMHVGDETTRSAVDTRAYLTPTSKEAIEEPIRDGVLYYFAPGEDEDAEGSLDALFELSRVDNDSGSKSDRTSDSNNILNLLRGSSSTASSFESSSSSSSTGDALTPPLSLPRTFPLAASTLDRVSSRGESSSTLASSGTVKEDSSYFVGTVTPAMDSLPGSSSSDFFRATDQLPTPTTVPSEQVPPYSDETSMATSSVTKSPFFYAAILLGIVGFIGVVAGHRAEQKRSDRNERRAFQRSAGTVTPTSTSRPALLSRTTCDSHNIAIL</sequence>
<name>A0AAV1V1U7_9STRA</name>
<protein>
    <submittedName>
        <fullName evidence="3">Uncharacterized protein</fullName>
    </submittedName>
</protein>
<comment type="caution">
    <text evidence="3">The sequence shown here is derived from an EMBL/GenBank/DDBJ whole genome shotgun (WGS) entry which is preliminary data.</text>
</comment>
<dbReference type="EMBL" id="CAKLBY020000259">
    <property type="protein sequence ID" value="CAK7940750.1"/>
    <property type="molecule type" value="Genomic_DNA"/>
</dbReference>
<dbReference type="AlphaFoldDB" id="A0AAV1V1U7"/>